<keyword evidence="2" id="KW-1185">Reference proteome</keyword>
<dbReference type="AlphaFoldDB" id="A0A392VR75"/>
<evidence type="ECO:0000313" key="2">
    <source>
        <dbReference type="Proteomes" id="UP000265520"/>
    </source>
</evidence>
<reference evidence="1 2" key="1">
    <citation type="journal article" date="2018" name="Front. Plant Sci.">
        <title>Red Clover (Trifolium pratense) and Zigzag Clover (T. medium) - A Picture of Genomic Similarities and Differences.</title>
        <authorList>
            <person name="Dluhosova J."/>
            <person name="Istvanek J."/>
            <person name="Nedelnik J."/>
            <person name="Repkova J."/>
        </authorList>
    </citation>
    <scope>NUCLEOTIDE SEQUENCE [LARGE SCALE GENOMIC DNA]</scope>
    <source>
        <strain evidence="2">cv. 10/8</strain>
        <tissue evidence="1">Leaf</tissue>
    </source>
</reference>
<protein>
    <submittedName>
        <fullName evidence="1">Uncharacterized protein</fullName>
    </submittedName>
</protein>
<comment type="caution">
    <text evidence="1">The sequence shown here is derived from an EMBL/GenBank/DDBJ whole genome shotgun (WGS) entry which is preliminary data.</text>
</comment>
<sequence length="48" mass="5316">MEGLSSSSKPRVPENIPINVLSKASCFGKNKTINIDYDDFELVMEQAV</sequence>
<dbReference type="Proteomes" id="UP000265520">
    <property type="component" value="Unassembled WGS sequence"/>
</dbReference>
<feature type="non-terminal residue" evidence="1">
    <location>
        <position position="48"/>
    </location>
</feature>
<organism evidence="1 2">
    <name type="scientific">Trifolium medium</name>
    <dbReference type="NCBI Taxonomy" id="97028"/>
    <lineage>
        <taxon>Eukaryota</taxon>
        <taxon>Viridiplantae</taxon>
        <taxon>Streptophyta</taxon>
        <taxon>Embryophyta</taxon>
        <taxon>Tracheophyta</taxon>
        <taxon>Spermatophyta</taxon>
        <taxon>Magnoliopsida</taxon>
        <taxon>eudicotyledons</taxon>
        <taxon>Gunneridae</taxon>
        <taxon>Pentapetalae</taxon>
        <taxon>rosids</taxon>
        <taxon>fabids</taxon>
        <taxon>Fabales</taxon>
        <taxon>Fabaceae</taxon>
        <taxon>Papilionoideae</taxon>
        <taxon>50 kb inversion clade</taxon>
        <taxon>NPAAA clade</taxon>
        <taxon>Hologalegina</taxon>
        <taxon>IRL clade</taxon>
        <taxon>Trifolieae</taxon>
        <taxon>Trifolium</taxon>
    </lineage>
</organism>
<name>A0A392VR75_9FABA</name>
<evidence type="ECO:0000313" key="1">
    <source>
        <dbReference type="EMBL" id="MCI89919.1"/>
    </source>
</evidence>
<proteinExistence type="predicted"/>
<dbReference type="EMBL" id="LXQA011230575">
    <property type="protein sequence ID" value="MCI89919.1"/>
    <property type="molecule type" value="Genomic_DNA"/>
</dbReference>
<accession>A0A392VR75</accession>